<dbReference type="Pfam" id="PF06974">
    <property type="entry name" value="WS_DGAT_C"/>
    <property type="match status" value="1"/>
</dbReference>
<keyword evidence="4" id="KW-0808">Transferase</keyword>
<name>A0A6J6CQX1_9ZZZZ</name>
<dbReference type="EMBL" id="CAEZSF010000235">
    <property type="protein sequence ID" value="CAB4553902.1"/>
    <property type="molecule type" value="Genomic_DNA"/>
</dbReference>
<evidence type="ECO:0000256" key="4">
    <source>
        <dbReference type="ARBA" id="ARBA00022679"/>
    </source>
</evidence>
<comment type="pathway">
    <text evidence="1">Glycerolipid metabolism; triacylglycerol biosynthesis.</text>
</comment>
<gene>
    <name evidence="9" type="ORF">UFOPK1358_01795</name>
    <name evidence="10" type="ORF">UFOPK2766_00779</name>
    <name evidence="11" type="ORF">UFOPK3519_01679</name>
</gene>
<evidence type="ECO:0000256" key="1">
    <source>
        <dbReference type="ARBA" id="ARBA00004771"/>
    </source>
</evidence>
<feature type="domain" description="O-acyltransferase WSD1-like N-terminal" evidence="7">
    <location>
        <begin position="20"/>
        <end position="288"/>
    </location>
</feature>
<protein>
    <recommendedName>
        <fullName evidence="3">diacylglycerol O-acyltransferase</fullName>
        <ecNumber evidence="3">2.3.1.20</ecNumber>
    </recommendedName>
</protein>
<sequence length="473" mass="51625">MGIEGTSTNQGQSVTFEDRMSDQDALMWSIEKDPMLRSTVTTLMVLDGELRSDQLHHTFDRASRVVPRLRQRVRGNPLSLAPPRWEFDPNFDLRYHLRSARVPGSGSMADLLDMAGPIAMQGFDRARPLWEATIVEGLAGGKSAIVLKFHHSITDGVGGVELMLELFELTPDAAERKMPHAPDIHVLNQGQRFMDAFQHESRRQLAFAFQMSSAGASSLRDALSDPASSVTSSAELIASAGRILRPEGTPLSAIMTRRTLSNSLDVLSMPLDLAKKVGHHIGGTINDTFLSGIARGMSLYHMHHGAEQGTLRMGMPINIRGDSASTTSGNSFVPARFEIQIDFEDLTELMTHIRERAIAARDEPANQLVEPLSGILNKLPTTVVTQVFGSMMKGLDFQASNVPGSPIPIYLQGIPVTAVYPFGPLAGAAVNITLLSYQNELNIGVNLDPAAVPDKDVFMECLRTAYDELLDLV</sequence>
<dbReference type="GO" id="GO:0019432">
    <property type="term" value="P:triglyceride biosynthetic process"/>
    <property type="evidence" value="ECO:0007669"/>
    <property type="project" value="UniProtKB-UniPathway"/>
</dbReference>
<dbReference type="SUPFAM" id="SSF52777">
    <property type="entry name" value="CoA-dependent acyltransferases"/>
    <property type="match status" value="1"/>
</dbReference>
<dbReference type="InterPro" id="IPR045034">
    <property type="entry name" value="O-acyltransferase_WSD1-like"/>
</dbReference>
<evidence type="ECO:0000259" key="8">
    <source>
        <dbReference type="Pfam" id="PF06974"/>
    </source>
</evidence>
<evidence type="ECO:0000313" key="11">
    <source>
        <dbReference type="EMBL" id="CAB4915711.1"/>
    </source>
</evidence>
<dbReference type="InterPro" id="IPR004255">
    <property type="entry name" value="O-acyltransferase_WSD1_N"/>
</dbReference>
<dbReference type="PANTHER" id="PTHR31650">
    <property type="entry name" value="O-ACYLTRANSFERASE (WSD1-LIKE) FAMILY PROTEIN"/>
    <property type="match status" value="1"/>
</dbReference>
<evidence type="ECO:0000259" key="7">
    <source>
        <dbReference type="Pfam" id="PF03007"/>
    </source>
</evidence>
<comment type="pathway">
    <text evidence="2">Lipid metabolism.</text>
</comment>
<dbReference type="GO" id="GO:0004144">
    <property type="term" value="F:diacylglycerol O-acyltransferase activity"/>
    <property type="evidence" value="ECO:0007669"/>
    <property type="project" value="UniProtKB-EC"/>
</dbReference>
<evidence type="ECO:0000256" key="3">
    <source>
        <dbReference type="ARBA" id="ARBA00013244"/>
    </source>
</evidence>
<dbReference type="GO" id="GO:0051701">
    <property type="term" value="P:biological process involved in interaction with host"/>
    <property type="evidence" value="ECO:0007669"/>
    <property type="project" value="TreeGrafter"/>
</dbReference>
<dbReference type="UniPathway" id="UPA00282"/>
<dbReference type="EMBL" id="CAFBMG010000181">
    <property type="protein sequence ID" value="CAB4915711.1"/>
    <property type="molecule type" value="Genomic_DNA"/>
</dbReference>
<dbReference type="EC" id="2.3.1.20" evidence="3"/>
<evidence type="ECO:0000313" key="9">
    <source>
        <dbReference type="EMBL" id="CAB4553902.1"/>
    </source>
</evidence>
<feature type="domain" description="O-acyltransferase WSD1 C-terminal" evidence="8">
    <location>
        <begin position="329"/>
        <end position="469"/>
    </location>
</feature>
<dbReference type="GO" id="GO:0071731">
    <property type="term" value="P:response to nitric oxide"/>
    <property type="evidence" value="ECO:0007669"/>
    <property type="project" value="TreeGrafter"/>
</dbReference>
<organism evidence="9">
    <name type="scientific">freshwater metagenome</name>
    <dbReference type="NCBI Taxonomy" id="449393"/>
    <lineage>
        <taxon>unclassified sequences</taxon>
        <taxon>metagenomes</taxon>
        <taxon>ecological metagenomes</taxon>
    </lineage>
</organism>
<dbReference type="InterPro" id="IPR009721">
    <property type="entry name" value="O-acyltransferase_WSD1_C"/>
</dbReference>
<dbReference type="AlphaFoldDB" id="A0A6J6CQX1"/>
<dbReference type="PANTHER" id="PTHR31650:SF1">
    <property type="entry name" value="WAX ESTER SYNTHASE_DIACYLGLYCEROL ACYLTRANSFERASE 4-RELATED"/>
    <property type="match status" value="1"/>
</dbReference>
<reference evidence="9" key="1">
    <citation type="submission" date="2020-05" db="EMBL/GenBank/DDBJ databases">
        <authorList>
            <person name="Chiriac C."/>
            <person name="Salcher M."/>
            <person name="Ghai R."/>
            <person name="Kavagutti S V."/>
        </authorList>
    </citation>
    <scope>NUCLEOTIDE SEQUENCE</scope>
</reference>
<dbReference type="InterPro" id="IPR023213">
    <property type="entry name" value="CAT-like_dom_sf"/>
</dbReference>
<accession>A0A6J6CQX1</accession>
<evidence type="ECO:0000256" key="2">
    <source>
        <dbReference type="ARBA" id="ARBA00005189"/>
    </source>
</evidence>
<dbReference type="GO" id="GO:0001666">
    <property type="term" value="P:response to hypoxia"/>
    <property type="evidence" value="ECO:0007669"/>
    <property type="project" value="TreeGrafter"/>
</dbReference>
<proteinExistence type="predicted"/>
<evidence type="ECO:0000256" key="6">
    <source>
        <dbReference type="ARBA" id="ARBA00048109"/>
    </source>
</evidence>
<dbReference type="GO" id="GO:0005886">
    <property type="term" value="C:plasma membrane"/>
    <property type="evidence" value="ECO:0007669"/>
    <property type="project" value="TreeGrafter"/>
</dbReference>
<dbReference type="EMBL" id="CAEZYU010000026">
    <property type="protein sequence ID" value="CAB4737206.1"/>
    <property type="molecule type" value="Genomic_DNA"/>
</dbReference>
<evidence type="ECO:0000256" key="5">
    <source>
        <dbReference type="ARBA" id="ARBA00023315"/>
    </source>
</evidence>
<evidence type="ECO:0000313" key="10">
    <source>
        <dbReference type="EMBL" id="CAB4737206.1"/>
    </source>
</evidence>
<keyword evidence="5" id="KW-0012">Acyltransferase</keyword>
<comment type="catalytic activity">
    <reaction evidence="6">
        <text>an acyl-CoA + a 1,2-diacyl-sn-glycerol = a triacyl-sn-glycerol + CoA</text>
        <dbReference type="Rhea" id="RHEA:10868"/>
        <dbReference type="ChEBI" id="CHEBI:17815"/>
        <dbReference type="ChEBI" id="CHEBI:57287"/>
        <dbReference type="ChEBI" id="CHEBI:58342"/>
        <dbReference type="ChEBI" id="CHEBI:64615"/>
        <dbReference type="EC" id="2.3.1.20"/>
    </reaction>
</comment>
<dbReference type="Gene3D" id="3.30.559.10">
    <property type="entry name" value="Chloramphenicol acetyltransferase-like domain"/>
    <property type="match status" value="1"/>
</dbReference>
<dbReference type="Pfam" id="PF03007">
    <property type="entry name" value="WS_DGAT_cat"/>
    <property type="match status" value="1"/>
</dbReference>